<feature type="compositionally biased region" description="Basic and acidic residues" evidence="1">
    <location>
        <begin position="27"/>
        <end position="42"/>
    </location>
</feature>
<organism evidence="2 3">
    <name type="scientific">Rufibacter tibetensis</name>
    <dbReference type="NCBI Taxonomy" id="512763"/>
    <lineage>
        <taxon>Bacteria</taxon>
        <taxon>Pseudomonadati</taxon>
        <taxon>Bacteroidota</taxon>
        <taxon>Cytophagia</taxon>
        <taxon>Cytophagales</taxon>
        <taxon>Hymenobacteraceae</taxon>
        <taxon>Rufibacter</taxon>
    </lineage>
</organism>
<sequence>MKTLRNALGLLFLFLASCQPDSPTTVSEEKESNVATKEEQRQQTDVLTKDTLNALQEEVVRKSPQTTQGNQADFEVFFRKFTQSIQDQDAEAFNSLIDPAHGLHIIQTPGAVPHFTYLINITTFRRADASQQPFFSISEEIKTCDLEEVKTLPTLTCEGGDNNFNRQGCFVAEASTFRKSEAYKYASLPADAELKAAQTQQLVIKTVLHTSSGFRFHFGQINGQWRVLFVDLSVPCSA</sequence>
<evidence type="ECO:0000256" key="1">
    <source>
        <dbReference type="SAM" id="MobiDB-lite"/>
    </source>
</evidence>
<feature type="region of interest" description="Disordered" evidence="1">
    <location>
        <begin position="23"/>
        <end position="43"/>
    </location>
</feature>
<dbReference type="AlphaFoldDB" id="A0A0P0C1I4"/>
<dbReference type="RefSeq" id="WP_062542839.1">
    <property type="nucleotide sequence ID" value="NZ_CP012643.1"/>
</dbReference>
<proteinExistence type="predicted"/>
<dbReference type="KEGG" id="rti:DC20_05095"/>
<dbReference type="EMBL" id="CP012643">
    <property type="protein sequence ID" value="ALI98467.1"/>
    <property type="molecule type" value="Genomic_DNA"/>
</dbReference>
<evidence type="ECO:0000313" key="2">
    <source>
        <dbReference type="EMBL" id="ALI98467.1"/>
    </source>
</evidence>
<evidence type="ECO:0000313" key="3">
    <source>
        <dbReference type="Proteomes" id="UP000061382"/>
    </source>
</evidence>
<dbReference type="PROSITE" id="PS51257">
    <property type="entry name" value="PROKAR_LIPOPROTEIN"/>
    <property type="match status" value="1"/>
</dbReference>
<name>A0A0P0C1I4_9BACT</name>
<dbReference type="Proteomes" id="UP000061382">
    <property type="component" value="Chromosome"/>
</dbReference>
<reference evidence="2 3" key="1">
    <citation type="submission" date="2015-08" db="EMBL/GenBank/DDBJ databases">
        <title>Complete genome sequence of Rufibacter tibetensis strain 1351t, a radiation-resistant bacterium from tibet plateau.</title>
        <authorList>
            <person name="Dai J."/>
        </authorList>
    </citation>
    <scope>NUCLEOTIDE SEQUENCE [LARGE SCALE GENOMIC DNA]</scope>
    <source>
        <strain evidence="2 3">1351</strain>
    </source>
</reference>
<gene>
    <name evidence="2" type="ORF">DC20_05095</name>
</gene>
<dbReference type="PATRIC" id="fig|512763.3.peg.1129"/>
<dbReference type="OrthoDB" id="875353at2"/>
<dbReference type="STRING" id="512763.DC20_05095"/>
<keyword evidence="3" id="KW-1185">Reference proteome</keyword>
<evidence type="ECO:0008006" key="4">
    <source>
        <dbReference type="Google" id="ProtNLM"/>
    </source>
</evidence>
<protein>
    <recommendedName>
        <fullName evidence="4">Lipoprotein</fullName>
    </recommendedName>
</protein>
<accession>A0A0P0C1I4</accession>